<feature type="chain" id="PRO_5013042436" evidence="1">
    <location>
        <begin position="26"/>
        <end position="153"/>
    </location>
</feature>
<dbReference type="Proteomes" id="UP000184498">
    <property type="component" value="Unassembled WGS sequence"/>
</dbReference>
<dbReference type="STRING" id="216903.SAMN05444371_2096"/>
<name>A0A1M6RVB8_9FLAO</name>
<dbReference type="AlphaFoldDB" id="A0A1M6RVB8"/>
<evidence type="ECO:0000313" key="2">
    <source>
        <dbReference type="EMBL" id="SHK36472.1"/>
    </source>
</evidence>
<evidence type="ECO:0000256" key="1">
    <source>
        <dbReference type="SAM" id="SignalP"/>
    </source>
</evidence>
<dbReference type="RefSeq" id="WP_072997717.1">
    <property type="nucleotide sequence ID" value="NZ_FRAM01000002.1"/>
</dbReference>
<keyword evidence="3" id="KW-1185">Reference proteome</keyword>
<evidence type="ECO:0000313" key="3">
    <source>
        <dbReference type="Proteomes" id="UP000184498"/>
    </source>
</evidence>
<dbReference type="EMBL" id="FRAM01000002">
    <property type="protein sequence ID" value="SHK36472.1"/>
    <property type="molecule type" value="Genomic_DNA"/>
</dbReference>
<protein>
    <submittedName>
        <fullName evidence="2">Uncharacterized protein</fullName>
    </submittedName>
</protein>
<accession>A0A1M6RVB8</accession>
<gene>
    <name evidence="2" type="ORF">SAMN05444371_2096</name>
</gene>
<organism evidence="2 3">
    <name type="scientific">Epilithonimonas mollis</name>
    <dbReference type="NCBI Taxonomy" id="216903"/>
    <lineage>
        <taxon>Bacteria</taxon>
        <taxon>Pseudomonadati</taxon>
        <taxon>Bacteroidota</taxon>
        <taxon>Flavobacteriia</taxon>
        <taxon>Flavobacteriales</taxon>
        <taxon>Weeksellaceae</taxon>
        <taxon>Chryseobacterium group</taxon>
        <taxon>Epilithonimonas</taxon>
    </lineage>
</organism>
<reference evidence="3" key="1">
    <citation type="submission" date="2016-11" db="EMBL/GenBank/DDBJ databases">
        <authorList>
            <person name="Varghese N."/>
            <person name="Submissions S."/>
        </authorList>
    </citation>
    <scope>NUCLEOTIDE SEQUENCE [LARGE SCALE GENOMIC DNA]</scope>
    <source>
        <strain evidence="3">DSM 18016</strain>
    </source>
</reference>
<feature type="signal peptide" evidence="1">
    <location>
        <begin position="1"/>
        <end position="25"/>
    </location>
</feature>
<proteinExistence type="predicted"/>
<keyword evidence="1" id="KW-0732">Signal</keyword>
<dbReference type="OrthoDB" id="1450592at2"/>
<sequence>MKSFYKLLALLLIINISESCSTSSAASEELHSGSLSESYAYLSPESIVYASSISNLVSSFPKFRNDAVNREVMFLKNALTDYLTAVRDFDQTYQRRSLEVFEKHYKNIQKLRKFITHDDDDVLNRYMVKIKTNVNLLEASMSKTVETNSMSSN</sequence>